<dbReference type="SUPFAM" id="SSF51182">
    <property type="entry name" value="RmlC-like cupins"/>
    <property type="match status" value="1"/>
</dbReference>
<name>A0AAU8HV71_9FIRM</name>
<organism evidence="2">
    <name type="scientific">Proteinivorax hydrogeniformans</name>
    <dbReference type="NCBI Taxonomy" id="1826727"/>
    <lineage>
        <taxon>Bacteria</taxon>
        <taxon>Bacillati</taxon>
        <taxon>Bacillota</taxon>
        <taxon>Clostridia</taxon>
        <taxon>Eubacteriales</taxon>
        <taxon>Proteinivoracaceae</taxon>
        <taxon>Proteinivorax</taxon>
    </lineage>
</organism>
<protein>
    <submittedName>
        <fullName evidence="2">WxcM-like domain-containing protein</fullName>
    </submittedName>
</protein>
<evidence type="ECO:0000259" key="1">
    <source>
        <dbReference type="Pfam" id="PF14667"/>
    </source>
</evidence>
<dbReference type="EMBL" id="CP159485">
    <property type="protein sequence ID" value="XCI29252.1"/>
    <property type="molecule type" value="Genomic_DNA"/>
</dbReference>
<gene>
    <name evidence="2" type="ORF">PRVXH_000563</name>
</gene>
<reference evidence="2" key="2">
    <citation type="submission" date="2024-06" db="EMBL/GenBank/DDBJ databases">
        <authorList>
            <person name="Petrova K.O."/>
            <person name="Toshchakov S.V."/>
            <person name="Boltjanskaja Y.V."/>
            <person name="Kevbrin V.V."/>
        </authorList>
    </citation>
    <scope>NUCLEOTIDE SEQUENCE</scope>
    <source>
        <strain evidence="2">Z-710</strain>
    </source>
</reference>
<sequence length="134" mass="15550">MKTPWEIYTIKPFKDCRGSLKKVIMKSQIANEEELEEAYLLYSNSKSIRGNHYHKKTIEYFTVVSGTAKFVLKDLKTGVVEEVEVSESDNLVLKIPPYVVHAFRNEKEKTLVILAISTREYRKGDTDSYEQKIL</sequence>
<evidence type="ECO:0000313" key="2">
    <source>
        <dbReference type="EMBL" id="XCI29252.1"/>
    </source>
</evidence>
<dbReference type="Pfam" id="PF14667">
    <property type="entry name" value="Polysacc_synt_C"/>
    <property type="match status" value="1"/>
</dbReference>
<accession>A0AAU8HV71</accession>
<dbReference type="RefSeq" id="WP_353893800.1">
    <property type="nucleotide sequence ID" value="NZ_CP159485.1"/>
</dbReference>
<dbReference type="AlphaFoldDB" id="A0AAU8HV71"/>
<dbReference type="InterPro" id="IPR011051">
    <property type="entry name" value="RmlC_Cupin_sf"/>
</dbReference>
<dbReference type="Gene3D" id="2.60.120.10">
    <property type="entry name" value="Jelly Rolls"/>
    <property type="match status" value="1"/>
</dbReference>
<reference evidence="2" key="1">
    <citation type="journal article" date="2018" name="Antonie Van Leeuwenhoek">
        <title>Proteinivorax hydrogeniformans sp. nov., an anaerobic, haloalkaliphilic bacterium fermenting proteinaceous compounds with high hydrogen production.</title>
        <authorList>
            <person name="Boltyanskaya Y."/>
            <person name="Detkova E."/>
            <person name="Pimenov N."/>
            <person name="Kevbrin V."/>
        </authorList>
    </citation>
    <scope>NUCLEOTIDE SEQUENCE</scope>
    <source>
        <strain evidence="2">Z-710</strain>
    </source>
</reference>
<dbReference type="InterPro" id="IPR029303">
    <property type="entry name" value="CapF_C"/>
</dbReference>
<dbReference type="InterPro" id="IPR014710">
    <property type="entry name" value="RmlC-like_jellyroll"/>
</dbReference>
<proteinExistence type="predicted"/>
<feature type="domain" description="Capsular polysaccharide assembling protein CapF C-terminal" evidence="1">
    <location>
        <begin position="15"/>
        <end position="129"/>
    </location>
</feature>